<evidence type="ECO:0008006" key="4">
    <source>
        <dbReference type="Google" id="ProtNLM"/>
    </source>
</evidence>
<sequence length="71" mass="8250">MKIIFSLLIIMLLSIGMENKGPMKVVEGKMCEMFLYNYCDENCYSDCPKWYGPKTIGVCIEKVCKCRYECT</sequence>
<dbReference type="Proteomes" id="UP000000226">
    <property type="component" value="Chromosome 11"/>
</dbReference>
<feature type="signal peptide" evidence="1">
    <location>
        <begin position="1"/>
        <end position="16"/>
    </location>
</feature>
<gene>
    <name evidence="2" type="ORF">PHAVU_011G186000g</name>
</gene>
<dbReference type="AlphaFoldDB" id="V7AIY1"/>
<evidence type="ECO:0000313" key="2">
    <source>
        <dbReference type="EMBL" id="ESW05514.1"/>
    </source>
</evidence>
<feature type="chain" id="PRO_5004753256" description="Knottin scorpion toxin-like domain-containing protein" evidence="1">
    <location>
        <begin position="17"/>
        <end position="71"/>
    </location>
</feature>
<reference evidence="3" key="1">
    <citation type="journal article" date="2014" name="Nat. Genet.">
        <title>A reference genome for common bean and genome-wide analysis of dual domestications.</title>
        <authorList>
            <person name="Schmutz J."/>
            <person name="McClean P.E."/>
            <person name="Mamidi S."/>
            <person name="Wu G.A."/>
            <person name="Cannon S.B."/>
            <person name="Grimwood J."/>
            <person name="Jenkins J."/>
            <person name="Shu S."/>
            <person name="Song Q."/>
            <person name="Chavarro C."/>
            <person name="Torres-Torres M."/>
            <person name="Geffroy V."/>
            <person name="Moghaddam S.M."/>
            <person name="Gao D."/>
            <person name="Abernathy B."/>
            <person name="Barry K."/>
            <person name="Blair M."/>
            <person name="Brick M.A."/>
            <person name="Chovatia M."/>
            <person name="Gepts P."/>
            <person name="Goodstein D.M."/>
            <person name="Gonzales M."/>
            <person name="Hellsten U."/>
            <person name="Hyten D.L."/>
            <person name="Jia G."/>
            <person name="Kelly J.D."/>
            <person name="Kudrna D."/>
            <person name="Lee R."/>
            <person name="Richard M.M."/>
            <person name="Miklas P.N."/>
            <person name="Osorno J.M."/>
            <person name="Rodrigues J."/>
            <person name="Thareau V."/>
            <person name="Urrea C.A."/>
            <person name="Wang M."/>
            <person name="Yu Y."/>
            <person name="Zhang M."/>
            <person name="Wing R.A."/>
            <person name="Cregan P.B."/>
            <person name="Rokhsar D.S."/>
            <person name="Jackson S.A."/>
        </authorList>
    </citation>
    <scope>NUCLEOTIDE SEQUENCE [LARGE SCALE GENOMIC DNA]</scope>
    <source>
        <strain evidence="3">cv. G19833</strain>
    </source>
</reference>
<evidence type="ECO:0000256" key="1">
    <source>
        <dbReference type="SAM" id="SignalP"/>
    </source>
</evidence>
<proteinExistence type="predicted"/>
<name>V7AIY1_PHAVU</name>
<dbReference type="Gramene" id="ESW05514">
    <property type="protein sequence ID" value="ESW05514"/>
    <property type="gene ID" value="PHAVU_011G186000g"/>
</dbReference>
<accession>V7AIY1</accession>
<organism evidence="2 3">
    <name type="scientific">Phaseolus vulgaris</name>
    <name type="common">Kidney bean</name>
    <name type="synonym">French bean</name>
    <dbReference type="NCBI Taxonomy" id="3885"/>
    <lineage>
        <taxon>Eukaryota</taxon>
        <taxon>Viridiplantae</taxon>
        <taxon>Streptophyta</taxon>
        <taxon>Embryophyta</taxon>
        <taxon>Tracheophyta</taxon>
        <taxon>Spermatophyta</taxon>
        <taxon>Magnoliopsida</taxon>
        <taxon>eudicotyledons</taxon>
        <taxon>Gunneridae</taxon>
        <taxon>Pentapetalae</taxon>
        <taxon>rosids</taxon>
        <taxon>fabids</taxon>
        <taxon>Fabales</taxon>
        <taxon>Fabaceae</taxon>
        <taxon>Papilionoideae</taxon>
        <taxon>50 kb inversion clade</taxon>
        <taxon>NPAAA clade</taxon>
        <taxon>indigoferoid/millettioid clade</taxon>
        <taxon>Phaseoleae</taxon>
        <taxon>Phaseolus</taxon>
    </lineage>
</organism>
<keyword evidence="1" id="KW-0732">Signal</keyword>
<dbReference type="EMBL" id="CM002298">
    <property type="protein sequence ID" value="ESW05514.1"/>
    <property type="molecule type" value="Genomic_DNA"/>
</dbReference>
<keyword evidence="3" id="KW-1185">Reference proteome</keyword>
<protein>
    <recommendedName>
        <fullName evidence="4">Knottin scorpion toxin-like domain-containing protein</fullName>
    </recommendedName>
</protein>
<evidence type="ECO:0000313" key="3">
    <source>
        <dbReference type="Proteomes" id="UP000000226"/>
    </source>
</evidence>